<evidence type="ECO:0000313" key="1">
    <source>
        <dbReference type="EMBL" id="SEM31362.1"/>
    </source>
</evidence>
<organism evidence="1 2">
    <name type="scientific">Chryseobacterium taichungense</name>
    <dbReference type="NCBI Taxonomy" id="295069"/>
    <lineage>
        <taxon>Bacteria</taxon>
        <taxon>Pseudomonadati</taxon>
        <taxon>Bacteroidota</taxon>
        <taxon>Flavobacteriia</taxon>
        <taxon>Flavobacteriales</taxon>
        <taxon>Weeksellaceae</taxon>
        <taxon>Chryseobacterium group</taxon>
        <taxon>Chryseobacterium</taxon>
    </lineage>
</organism>
<proteinExistence type="predicted"/>
<evidence type="ECO:0000313" key="2">
    <source>
        <dbReference type="Proteomes" id="UP000199450"/>
    </source>
</evidence>
<accession>A0A1H7XBV7</accession>
<dbReference type="RefSeq" id="WP_089999006.1">
    <property type="nucleotide sequence ID" value="NZ_FOBV01000002.1"/>
</dbReference>
<dbReference type="STRING" id="295069.SAMN05421856_102347"/>
<sequence length="160" mass="19116">MGKFYQLKDIYGNDISREQSNALKLYFKEIYSEDILKKRYLIEDKNIRHVHHYLELEEDLKSLLHEYKDCKVSFYRTSYEGPYQIQEIDLYDRGVVTERTKTLSNDHKIICFHAIDILSGHEIHRETKKYCHLPNGSTYMFSYDDQGQCITIDNQSCNKV</sequence>
<keyword evidence="2" id="KW-1185">Reference proteome</keyword>
<dbReference type="AlphaFoldDB" id="A0A1H7XBV7"/>
<dbReference type="Proteomes" id="UP000199450">
    <property type="component" value="Unassembled WGS sequence"/>
</dbReference>
<dbReference type="EMBL" id="FOBV01000002">
    <property type="protein sequence ID" value="SEM31362.1"/>
    <property type="molecule type" value="Genomic_DNA"/>
</dbReference>
<name>A0A1H7XBV7_9FLAO</name>
<gene>
    <name evidence="1" type="ORF">SAMN05421856_102347</name>
</gene>
<protein>
    <submittedName>
        <fullName evidence="1">Uncharacterized protein</fullName>
    </submittedName>
</protein>
<reference evidence="2" key="1">
    <citation type="submission" date="2016-10" db="EMBL/GenBank/DDBJ databases">
        <authorList>
            <person name="Varghese N."/>
            <person name="Submissions S."/>
        </authorList>
    </citation>
    <scope>NUCLEOTIDE SEQUENCE [LARGE SCALE GENOMIC DNA]</scope>
    <source>
        <strain evidence="2">DSM 17453</strain>
    </source>
</reference>